<proteinExistence type="predicted"/>
<dbReference type="AlphaFoldDB" id="A0A1A9K5H4"/>
<feature type="domain" description="VWFA" evidence="2">
    <location>
        <begin position="421"/>
        <end position="610"/>
    </location>
</feature>
<name>A0A1A9K5H4_9PSED</name>
<dbReference type="PANTHER" id="PTHR41248">
    <property type="entry name" value="NORD PROTEIN"/>
    <property type="match status" value="1"/>
</dbReference>
<reference evidence="3 5" key="1">
    <citation type="submission" date="2016-05" db="EMBL/GenBank/DDBJ databases">
        <title>Genome Sequence of Pseudomonas citronellolis Strain SJTE-3, an Estrogens and Persistent Organic Pollutants degradation strain.</title>
        <authorList>
            <person name="Liang R."/>
        </authorList>
    </citation>
    <scope>NUCLEOTIDE SEQUENCE [LARGE SCALE GENOMIC DNA]</scope>
    <source>
        <strain evidence="3 5">SJTE-3</strain>
    </source>
</reference>
<dbReference type="Pfam" id="PF00092">
    <property type="entry name" value="VWA"/>
    <property type="match status" value="1"/>
</dbReference>
<organism evidence="3 5">
    <name type="scientific">Pseudomonas citronellolis</name>
    <dbReference type="NCBI Taxonomy" id="53408"/>
    <lineage>
        <taxon>Bacteria</taxon>
        <taxon>Pseudomonadati</taxon>
        <taxon>Pseudomonadota</taxon>
        <taxon>Gammaproteobacteria</taxon>
        <taxon>Pseudomonadales</taxon>
        <taxon>Pseudomonadaceae</taxon>
        <taxon>Pseudomonas</taxon>
    </lineage>
</organism>
<sequence>MTIHLELEEGFGRAWHRFITRRASPTFEDAAVSLDEVRRSLLLLFRGTGGEAGVGVEAASPRELLVRRSLLQQVAGTCQQLPVAWFDADSLRLPPSLAVYPDAQLNRELYRWLALLAAHSQPLRHWAGDNQAWTLAVLQRYPLLRPRYERLVEALLPLRPDPAQLPPAEAVLERALRQALREPGSVLRLPRSERAPWPLPLWLYPPQQLAAPQRTELVDGDEQGRPTGDARNGIARKRGERTEQDPGRGGLLLFRLENLFSWSEHVELDRAGDDSEDLDAARVAEDLDHLSLSRQRQRKGGGLRLDLDLPAAEYDDLPLGEGIRLPEWDYRRQCLLPDHVCLQPMLPRDAAPAPLPDALAPIARRLRRQFEGLRQQPQWLRRQPQGSEPDLQAWLDFSVERRLGACAETGLFLERRQTRRDLACLLLADLSMSTDAHLDDRHRVIDLIGDSLLLFGEALQAVGDRFALYGFSSLRRHHVRLTQLKSFEERHGDAVRGRIRALRPGYYTRMGAAIRRATQLLLERGERQRLLLILTDGKPNDLDCYEGRYGIEDTRQAVLEARRAGVLPFCLTIDREAADYLPHLFGHQGYQMLHDPAQLPLRLPQLYRQLTRRRE</sequence>
<dbReference type="InterPro" id="IPR036465">
    <property type="entry name" value="vWFA_dom_sf"/>
</dbReference>
<dbReference type="SMART" id="SM00327">
    <property type="entry name" value="VWA"/>
    <property type="match status" value="1"/>
</dbReference>
<gene>
    <name evidence="3" type="ORF">A9C11_01230</name>
    <name evidence="4" type="ORF">P3W55_10195</name>
</gene>
<dbReference type="CDD" id="cd01454">
    <property type="entry name" value="vWA_norD_type"/>
    <property type="match status" value="1"/>
</dbReference>
<dbReference type="Proteomes" id="UP000077748">
    <property type="component" value="Chromosome"/>
</dbReference>
<dbReference type="Gene3D" id="3.40.50.410">
    <property type="entry name" value="von Willebrand factor, type A domain"/>
    <property type="match status" value="1"/>
</dbReference>
<dbReference type="SUPFAM" id="SSF53300">
    <property type="entry name" value="vWA-like"/>
    <property type="match status" value="1"/>
</dbReference>
<protein>
    <submittedName>
        <fullName evidence="3">Nitric oxide reductase activation protein NorD</fullName>
    </submittedName>
    <submittedName>
        <fullName evidence="4">VWA domain-containing protein</fullName>
    </submittedName>
</protein>
<evidence type="ECO:0000313" key="5">
    <source>
        <dbReference type="Proteomes" id="UP000077748"/>
    </source>
</evidence>
<dbReference type="Proteomes" id="UP001220662">
    <property type="component" value="Unassembled WGS sequence"/>
</dbReference>
<accession>A0A1A9K5H4</accession>
<dbReference type="EMBL" id="JARJLR010000192">
    <property type="protein sequence ID" value="MDF3842081.1"/>
    <property type="molecule type" value="Genomic_DNA"/>
</dbReference>
<reference evidence="4" key="2">
    <citation type="submission" date="2023-03" db="EMBL/GenBank/DDBJ databases">
        <title>Draft assemblies of triclosan tolerant bacteria isolated from returned activated sludge.</title>
        <authorList>
            <person name="Van Hamelsveld S."/>
        </authorList>
    </citation>
    <scope>NUCLEOTIDE SEQUENCE</scope>
    <source>
        <strain evidence="4">GW210015_S63</strain>
    </source>
</reference>
<dbReference type="InterPro" id="IPR002035">
    <property type="entry name" value="VWF_A"/>
</dbReference>
<evidence type="ECO:0000313" key="3">
    <source>
        <dbReference type="EMBL" id="ANI12681.1"/>
    </source>
</evidence>
<dbReference type="InterPro" id="IPR051928">
    <property type="entry name" value="NorD/CobT"/>
</dbReference>
<feature type="region of interest" description="Disordered" evidence="1">
    <location>
        <begin position="212"/>
        <end position="247"/>
    </location>
</feature>
<evidence type="ECO:0000256" key="1">
    <source>
        <dbReference type="SAM" id="MobiDB-lite"/>
    </source>
</evidence>
<evidence type="ECO:0000259" key="2">
    <source>
        <dbReference type="PROSITE" id="PS50234"/>
    </source>
</evidence>
<evidence type="ECO:0000313" key="4">
    <source>
        <dbReference type="EMBL" id="MDF3842081.1"/>
    </source>
</evidence>
<dbReference type="PROSITE" id="PS50234">
    <property type="entry name" value="VWFA"/>
    <property type="match status" value="1"/>
</dbReference>
<dbReference type="EMBL" id="CP015878">
    <property type="protein sequence ID" value="ANI12681.1"/>
    <property type="molecule type" value="Genomic_DNA"/>
</dbReference>
<dbReference type="PANTHER" id="PTHR41248:SF1">
    <property type="entry name" value="NORD PROTEIN"/>
    <property type="match status" value="1"/>
</dbReference>
<dbReference type="RefSeq" id="WP_058073040.1">
    <property type="nucleotide sequence ID" value="NZ_CP015878.1"/>
</dbReference>